<protein>
    <submittedName>
        <fullName evidence="8">Membrane protein</fullName>
    </submittedName>
</protein>
<evidence type="ECO:0000313" key="9">
    <source>
        <dbReference type="Proteomes" id="UP000612855"/>
    </source>
</evidence>
<evidence type="ECO:0000313" key="8">
    <source>
        <dbReference type="EMBL" id="GGE37067.1"/>
    </source>
</evidence>
<dbReference type="SUPFAM" id="SSF103481">
    <property type="entry name" value="Multidrug resistance efflux transporter EmrE"/>
    <property type="match status" value="2"/>
</dbReference>
<feature type="transmembrane region" description="Helical" evidence="6">
    <location>
        <begin position="97"/>
        <end position="116"/>
    </location>
</feature>
<feature type="domain" description="EamA" evidence="7">
    <location>
        <begin position="6"/>
        <end position="138"/>
    </location>
</feature>
<dbReference type="Gene3D" id="1.10.3730.20">
    <property type="match status" value="1"/>
</dbReference>
<reference evidence="9" key="1">
    <citation type="journal article" date="2019" name="Int. J. Syst. Evol. Microbiol.">
        <title>The Global Catalogue of Microorganisms (GCM) 10K type strain sequencing project: providing services to taxonomists for standard genome sequencing and annotation.</title>
        <authorList>
            <consortium name="The Broad Institute Genomics Platform"/>
            <consortium name="The Broad Institute Genome Sequencing Center for Infectious Disease"/>
            <person name="Wu L."/>
            <person name="Ma J."/>
        </authorList>
    </citation>
    <scope>NUCLEOTIDE SEQUENCE [LARGE SCALE GENOMIC DNA]</scope>
    <source>
        <strain evidence="9">CGMCC 1.12664</strain>
    </source>
</reference>
<evidence type="ECO:0000256" key="5">
    <source>
        <dbReference type="ARBA" id="ARBA00023136"/>
    </source>
</evidence>
<feature type="transmembrane region" description="Helical" evidence="6">
    <location>
        <begin position="234"/>
        <end position="254"/>
    </location>
</feature>
<proteinExistence type="inferred from homology"/>
<evidence type="ECO:0000256" key="3">
    <source>
        <dbReference type="ARBA" id="ARBA00022692"/>
    </source>
</evidence>
<feature type="transmembrane region" description="Helical" evidence="6">
    <location>
        <begin position="123"/>
        <end position="141"/>
    </location>
</feature>
<dbReference type="InterPro" id="IPR000620">
    <property type="entry name" value="EamA_dom"/>
</dbReference>
<feature type="transmembrane region" description="Helical" evidence="6">
    <location>
        <begin position="32"/>
        <end position="54"/>
    </location>
</feature>
<keyword evidence="9" id="KW-1185">Reference proteome</keyword>
<dbReference type="RefSeq" id="WP_188478104.1">
    <property type="nucleotide sequence ID" value="NZ_BMFJ01000001.1"/>
</dbReference>
<comment type="subcellular location">
    <subcellularLocation>
        <location evidence="1">Membrane</location>
        <topology evidence="1">Multi-pass membrane protein</topology>
    </subcellularLocation>
</comment>
<evidence type="ECO:0000256" key="4">
    <source>
        <dbReference type="ARBA" id="ARBA00022989"/>
    </source>
</evidence>
<dbReference type="InterPro" id="IPR037185">
    <property type="entry name" value="EmrE-like"/>
</dbReference>
<dbReference type="PANTHER" id="PTHR22911">
    <property type="entry name" value="ACYL-MALONYL CONDENSING ENZYME-RELATED"/>
    <property type="match status" value="1"/>
</dbReference>
<feature type="transmembrane region" description="Helical" evidence="6">
    <location>
        <begin position="147"/>
        <end position="166"/>
    </location>
</feature>
<feature type="transmembrane region" description="Helical" evidence="6">
    <location>
        <begin position="260"/>
        <end position="278"/>
    </location>
</feature>
<evidence type="ECO:0000259" key="7">
    <source>
        <dbReference type="Pfam" id="PF00892"/>
    </source>
</evidence>
<feature type="transmembrane region" description="Helical" evidence="6">
    <location>
        <begin position="178"/>
        <end position="197"/>
    </location>
</feature>
<comment type="caution">
    <text evidence="8">The sequence shown here is derived from an EMBL/GenBank/DDBJ whole genome shotgun (WGS) entry which is preliminary data.</text>
</comment>
<dbReference type="Proteomes" id="UP000612855">
    <property type="component" value="Unassembled WGS sequence"/>
</dbReference>
<comment type="similarity">
    <text evidence="2">Belongs to the drug/metabolite transporter (DMT) superfamily. 10 TMS drug/metabolite exporter (DME) (TC 2.A.7.3) family.</text>
</comment>
<keyword evidence="3 6" id="KW-0812">Transmembrane</keyword>
<dbReference type="Pfam" id="PF00892">
    <property type="entry name" value="EamA"/>
    <property type="match status" value="2"/>
</dbReference>
<accession>A0A917A9D7</accession>
<feature type="transmembrane region" description="Helical" evidence="6">
    <location>
        <begin position="209"/>
        <end position="227"/>
    </location>
</feature>
<gene>
    <name evidence="8" type="ORF">GCM10011360_26090</name>
</gene>
<name>A0A917A9D7_9RHOB</name>
<dbReference type="PANTHER" id="PTHR22911:SF6">
    <property type="entry name" value="SOLUTE CARRIER FAMILY 35 MEMBER G1"/>
    <property type="match status" value="1"/>
</dbReference>
<evidence type="ECO:0000256" key="6">
    <source>
        <dbReference type="SAM" id="Phobius"/>
    </source>
</evidence>
<dbReference type="GO" id="GO:0016020">
    <property type="term" value="C:membrane"/>
    <property type="evidence" value="ECO:0007669"/>
    <property type="project" value="UniProtKB-SubCell"/>
</dbReference>
<dbReference type="AlphaFoldDB" id="A0A917A9D7"/>
<evidence type="ECO:0000256" key="1">
    <source>
        <dbReference type="ARBA" id="ARBA00004141"/>
    </source>
</evidence>
<sequence>MRGPLPGILFALLAFALFSTHDVVVKTLGGTYAPFQVIFFSVLFSFPITTVVLMRDATAGTLLPVHPKWVIARTIAAVLASICAFYAFSVLPLADAYAIMFASPLLITLLAIPVLGERVRLRRGLAIVVGLSGIIVVLQPGQAELTLGHLAALVSAICGAFASVVVRRIGREERSVVLLLYPMVANFLVMGLMLPVVYEPMPVADLGKVALIALLAFCAMSCIILAYRHAEAALIAPMQYSQILWALIFGALLFGEIPSGTTLIGAGIVIASGLYIVFRESRAGVSDNTPVLRSRSRVGTPAALRIGPILRLRGVIR</sequence>
<organism evidence="8 9">
    <name type="scientific">Primorskyibacter flagellatus</name>
    <dbReference type="NCBI Taxonomy" id="1387277"/>
    <lineage>
        <taxon>Bacteria</taxon>
        <taxon>Pseudomonadati</taxon>
        <taxon>Pseudomonadota</taxon>
        <taxon>Alphaproteobacteria</taxon>
        <taxon>Rhodobacterales</taxon>
        <taxon>Roseobacteraceae</taxon>
        <taxon>Primorskyibacter</taxon>
    </lineage>
</organism>
<dbReference type="EMBL" id="BMFJ01000001">
    <property type="protein sequence ID" value="GGE37067.1"/>
    <property type="molecule type" value="Genomic_DNA"/>
</dbReference>
<evidence type="ECO:0000256" key="2">
    <source>
        <dbReference type="ARBA" id="ARBA00009853"/>
    </source>
</evidence>
<keyword evidence="5 6" id="KW-0472">Membrane</keyword>
<feature type="domain" description="EamA" evidence="7">
    <location>
        <begin position="147"/>
        <end position="276"/>
    </location>
</feature>
<feature type="transmembrane region" description="Helical" evidence="6">
    <location>
        <begin position="70"/>
        <end position="91"/>
    </location>
</feature>
<keyword evidence="4 6" id="KW-1133">Transmembrane helix</keyword>